<dbReference type="EMBL" id="BAABEY010000014">
    <property type="protein sequence ID" value="GAA4435977.1"/>
    <property type="molecule type" value="Genomic_DNA"/>
</dbReference>
<dbReference type="Gene3D" id="3.40.50.1820">
    <property type="entry name" value="alpha/beta hydrolase"/>
    <property type="match status" value="1"/>
</dbReference>
<dbReference type="InterPro" id="IPR000073">
    <property type="entry name" value="AB_hydrolase_1"/>
</dbReference>
<keyword evidence="1 3" id="KW-0378">Hydrolase</keyword>
<organism evidence="3 4">
    <name type="scientific">Ravibacter arvi</name>
    <dbReference type="NCBI Taxonomy" id="2051041"/>
    <lineage>
        <taxon>Bacteria</taxon>
        <taxon>Pseudomonadati</taxon>
        <taxon>Bacteroidota</taxon>
        <taxon>Cytophagia</taxon>
        <taxon>Cytophagales</taxon>
        <taxon>Spirosomataceae</taxon>
        <taxon>Ravibacter</taxon>
    </lineage>
</organism>
<feature type="domain" description="AB hydrolase-1" evidence="2">
    <location>
        <begin position="15"/>
        <end position="249"/>
    </location>
</feature>
<evidence type="ECO:0000256" key="1">
    <source>
        <dbReference type="ARBA" id="ARBA00022801"/>
    </source>
</evidence>
<evidence type="ECO:0000313" key="3">
    <source>
        <dbReference type="EMBL" id="GAA4435977.1"/>
    </source>
</evidence>
<gene>
    <name evidence="3" type="ORF">GCM10023091_13280</name>
</gene>
<keyword evidence="4" id="KW-1185">Reference proteome</keyword>
<accession>A0ABP8LSV6</accession>
<evidence type="ECO:0000313" key="4">
    <source>
        <dbReference type="Proteomes" id="UP001501508"/>
    </source>
</evidence>
<dbReference type="Proteomes" id="UP001501508">
    <property type="component" value="Unassembled WGS sequence"/>
</dbReference>
<protein>
    <submittedName>
        <fullName evidence="3">Alpha/beta fold hydrolase</fullName>
    </submittedName>
</protein>
<proteinExistence type="predicted"/>
<dbReference type="PANTHER" id="PTHR46118">
    <property type="entry name" value="PROTEIN ABHD11"/>
    <property type="match status" value="1"/>
</dbReference>
<sequence>MSLYFRKIEGGPIPVLILHGVFGSSDNWLTVSKQIANEKYTVYLVDQRNHGRSPHFDKLDYPSMAGDLREFVREHRLENPVLIGHSMGGKTVMEYAAEWGDEIRRLVVVDIGPKAYPVHHTRLLEGLSAIPLADLQSRQQADDILSAFEPSLFVRQFLLKNLFKAEDGSFAWRLNLPVVKRDMPLVGDEIKVKAPLRFPALFIRGAKSDYILDTDWEAIVAMFPEARLVTIPGAGHWVQAEQPALFLEALNGFLNEP</sequence>
<dbReference type="PANTHER" id="PTHR46118:SF4">
    <property type="entry name" value="PROTEIN ABHD11"/>
    <property type="match status" value="1"/>
</dbReference>
<dbReference type="Pfam" id="PF12697">
    <property type="entry name" value="Abhydrolase_6"/>
    <property type="match status" value="1"/>
</dbReference>
<name>A0ABP8LSV6_9BACT</name>
<evidence type="ECO:0000259" key="2">
    <source>
        <dbReference type="Pfam" id="PF12697"/>
    </source>
</evidence>
<comment type="caution">
    <text evidence="3">The sequence shown here is derived from an EMBL/GenBank/DDBJ whole genome shotgun (WGS) entry which is preliminary data.</text>
</comment>
<dbReference type="InterPro" id="IPR029058">
    <property type="entry name" value="AB_hydrolase_fold"/>
</dbReference>
<dbReference type="GO" id="GO:0016787">
    <property type="term" value="F:hydrolase activity"/>
    <property type="evidence" value="ECO:0007669"/>
    <property type="project" value="UniProtKB-KW"/>
</dbReference>
<dbReference type="RefSeq" id="WP_345027508.1">
    <property type="nucleotide sequence ID" value="NZ_BAABEY010000014.1"/>
</dbReference>
<reference evidence="4" key="1">
    <citation type="journal article" date="2019" name="Int. J. Syst. Evol. Microbiol.">
        <title>The Global Catalogue of Microorganisms (GCM) 10K type strain sequencing project: providing services to taxonomists for standard genome sequencing and annotation.</title>
        <authorList>
            <consortium name="The Broad Institute Genomics Platform"/>
            <consortium name="The Broad Institute Genome Sequencing Center for Infectious Disease"/>
            <person name="Wu L."/>
            <person name="Ma J."/>
        </authorList>
    </citation>
    <scope>NUCLEOTIDE SEQUENCE [LARGE SCALE GENOMIC DNA]</scope>
    <source>
        <strain evidence="4">JCM 31920</strain>
    </source>
</reference>
<dbReference type="SUPFAM" id="SSF53474">
    <property type="entry name" value="alpha/beta-Hydrolases"/>
    <property type="match status" value="1"/>
</dbReference>